<name>A0A165KGE0_9APHY</name>
<evidence type="ECO:0000256" key="1">
    <source>
        <dbReference type="SAM" id="MobiDB-lite"/>
    </source>
</evidence>
<feature type="domain" description="Distal membrane-arm assembly complex protein 1-like" evidence="2">
    <location>
        <begin position="27"/>
        <end position="71"/>
    </location>
</feature>
<dbReference type="AlphaFoldDB" id="A0A165KGE0"/>
<protein>
    <recommendedName>
        <fullName evidence="2">Distal membrane-arm assembly complex protein 1-like domain-containing protein</fullName>
    </recommendedName>
</protein>
<dbReference type="Proteomes" id="UP000076727">
    <property type="component" value="Unassembled WGS sequence"/>
</dbReference>
<evidence type="ECO:0000313" key="3">
    <source>
        <dbReference type="EMBL" id="KZT63099.1"/>
    </source>
</evidence>
<feature type="region of interest" description="Disordered" evidence="1">
    <location>
        <begin position="1"/>
        <end position="22"/>
    </location>
</feature>
<organism evidence="3 4">
    <name type="scientific">Daedalea quercina L-15889</name>
    <dbReference type="NCBI Taxonomy" id="1314783"/>
    <lineage>
        <taxon>Eukaryota</taxon>
        <taxon>Fungi</taxon>
        <taxon>Dikarya</taxon>
        <taxon>Basidiomycota</taxon>
        <taxon>Agaricomycotina</taxon>
        <taxon>Agaricomycetes</taxon>
        <taxon>Polyporales</taxon>
        <taxon>Fomitopsis</taxon>
    </lineage>
</organism>
<dbReference type="EMBL" id="KV429264">
    <property type="protein sequence ID" value="KZT63099.1"/>
    <property type="molecule type" value="Genomic_DNA"/>
</dbReference>
<evidence type="ECO:0000313" key="4">
    <source>
        <dbReference type="Proteomes" id="UP000076727"/>
    </source>
</evidence>
<sequence length="81" mass="8535">MQSTTIPEQTLHAVSGLTPQADTQPQDCPACRVVGTAALAGLGIHVLNQSRAHQPPSLTGKRIMGGLGVCFLIGSYLHWTK</sequence>
<dbReference type="InterPro" id="IPR028036">
    <property type="entry name" value="DMAC1-like_dom"/>
</dbReference>
<gene>
    <name evidence="3" type="ORF">DAEQUDRAFT_680970</name>
</gene>
<dbReference type="OrthoDB" id="6604875at2759"/>
<keyword evidence="4" id="KW-1185">Reference proteome</keyword>
<reference evidence="3 4" key="1">
    <citation type="journal article" date="2016" name="Mol. Biol. Evol.">
        <title>Comparative Genomics of Early-Diverging Mushroom-Forming Fungi Provides Insights into the Origins of Lignocellulose Decay Capabilities.</title>
        <authorList>
            <person name="Nagy L.G."/>
            <person name="Riley R."/>
            <person name="Tritt A."/>
            <person name="Adam C."/>
            <person name="Daum C."/>
            <person name="Floudas D."/>
            <person name="Sun H."/>
            <person name="Yadav J.S."/>
            <person name="Pangilinan J."/>
            <person name="Larsson K.H."/>
            <person name="Matsuura K."/>
            <person name="Barry K."/>
            <person name="Labutti K."/>
            <person name="Kuo R."/>
            <person name="Ohm R.A."/>
            <person name="Bhattacharya S.S."/>
            <person name="Shirouzu T."/>
            <person name="Yoshinaga Y."/>
            <person name="Martin F.M."/>
            <person name="Grigoriev I.V."/>
            <person name="Hibbett D.S."/>
        </authorList>
    </citation>
    <scope>NUCLEOTIDE SEQUENCE [LARGE SCALE GENOMIC DNA]</scope>
    <source>
        <strain evidence="3 4">L-15889</strain>
    </source>
</reference>
<evidence type="ECO:0000259" key="2">
    <source>
        <dbReference type="Pfam" id="PF15055"/>
    </source>
</evidence>
<proteinExistence type="predicted"/>
<dbReference type="Pfam" id="PF15055">
    <property type="entry name" value="DMAC1_Dmo2"/>
    <property type="match status" value="1"/>
</dbReference>
<accession>A0A165KGE0</accession>